<keyword evidence="14" id="KW-1185">Reference proteome</keyword>
<evidence type="ECO:0000256" key="9">
    <source>
        <dbReference type="ARBA" id="ARBA00023180"/>
    </source>
</evidence>
<protein>
    <submittedName>
        <fullName evidence="13">Carboxypeptidase S1-like protein B</fullName>
    </submittedName>
</protein>
<feature type="region of interest" description="Disordered" evidence="10">
    <location>
        <begin position="585"/>
        <end position="619"/>
    </location>
</feature>
<evidence type="ECO:0000256" key="7">
    <source>
        <dbReference type="ARBA" id="ARBA00022801"/>
    </source>
</evidence>
<dbReference type="SUPFAM" id="SSF53474">
    <property type="entry name" value="alpha/beta-Hydrolases"/>
    <property type="match status" value="1"/>
</dbReference>
<dbReference type="GO" id="GO:0005737">
    <property type="term" value="C:cytoplasm"/>
    <property type="evidence" value="ECO:0007669"/>
    <property type="project" value="UniProtKB-SubCell"/>
</dbReference>
<feature type="compositionally biased region" description="Low complexity" evidence="10">
    <location>
        <begin position="602"/>
        <end position="619"/>
    </location>
</feature>
<dbReference type="GO" id="GO:0004185">
    <property type="term" value="F:serine-type carboxypeptidase activity"/>
    <property type="evidence" value="ECO:0007669"/>
    <property type="project" value="InterPro"/>
</dbReference>
<dbReference type="GO" id="GO:0006914">
    <property type="term" value="P:autophagy"/>
    <property type="evidence" value="ECO:0007669"/>
    <property type="project" value="TreeGrafter"/>
</dbReference>
<evidence type="ECO:0000259" key="12">
    <source>
        <dbReference type="PROSITE" id="PS50219"/>
    </source>
</evidence>
<dbReference type="InterPro" id="IPR029058">
    <property type="entry name" value="AB_hydrolase_fold"/>
</dbReference>
<keyword evidence="4" id="KW-0963">Cytoplasm</keyword>
<evidence type="ECO:0000256" key="1">
    <source>
        <dbReference type="ARBA" id="ARBA00004496"/>
    </source>
</evidence>
<evidence type="ECO:0000256" key="11">
    <source>
        <dbReference type="SAM" id="SignalP"/>
    </source>
</evidence>
<dbReference type="GO" id="GO:0006508">
    <property type="term" value="P:proteolysis"/>
    <property type="evidence" value="ECO:0007669"/>
    <property type="project" value="UniProtKB-KW"/>
</dbReference>
<keyword evidence="9" id="KW-0325">Glycoprotein</keyword>
<feature type="compositionally biased region" description="Low complexity" evidence="10">
    <location>
        <begin position="832"/>
        <end position="842"/>
    </location>
</feature>
<feature type="compositionally biased region" description="Pro residues" evidence="10">
    <location>
        <begin position="931"/>
        <end position="945"/>
    </location>
</feature>
<organism evidence="13 14">
    <name type="scientific">Lachnellula suecica</name>
    <dbReference type="NCBI Taxonomy" id="602035"/>
    <lineage>
        <taxon>Eukaryota</taxon>
        <taxon>Fungi</taxon>
        <taxon>Dikarya</taxon>
        <taxon>Ascomycota</taxon>
        <taxon>Pezizomycotina</taxon>
        <taxon>Leotiomycetes</taxon>
        <taxon>Helotiales</taxon>
        <taxon>Lachnaceae</taxon>
        <taxon>Lachnellula</taxon>
    </lineage>
</organism>
<evidence type="ECO:0000256" key="10">
    <source>
        <dbReference type="SAM" id="MobiDB-lite"/>
    </source>
</evidence>
<accession>A0A8T9C8Y1</accession>
<evidence type="ECO:0000256" key="2">
    <source>
        <dbReference type="ARBA" id="ARBA00009431"/>
    </source>
</evidence>
<keyword evidence="8" id="KW-0653">Protein transport</keyword>
<keyword evidence="11" id="KW-0732">Signal</keyword>
<gene>
    <name evidence="13" type="primary">SCPB_0</name>
    <name evidence="13" type="ORF">LSUE1_G004579</name>
</gene>
<evidence type="ECO:0000256" key="8">
    <source>
        <dbReference type="ARBA" id="ARBA00022927"/>
    </source>
</evidence>
<dbReference type="Gene3D" id="3.40.50.1820">
    <property type="entry name" value="alpha/beta hydrolase"/>
    <property type="match status" value="1"/>
</dbReference>
<evidence type="ECO:0000313" key="13">
    <source>
        <dbReference type="EMBL" id="TVY75816.1"/>
    </source>
</evidence>
<dbReference type="PANTHER" id="PTHR12894:SF27">
    <property type="entry name" value="TRANSFORMING GROWTH FACTOR-BETA RECEPTOR-ASSOCIATED PROTEIN 1"/>
    <property type="match status" value="1"/>
</dbReference>
<keyword evidence="3" id="KW-0813">Transport</keyword>
<evidence type="ECO:0000256" key="6">
    <source>
        <dbReference type="ARBA" id="ARBA00022670"/>
    </source>
</evidence>
<name>A0A8T9C8Y1_9HELO</name>
<evidence type="ECO:0000256" key="3">
    <source>
        <dbReference type="ARBA" id="ARBA00022448"/>
    </source>
</evidence>
<feature type="region of interest" description="Disordered" evidence="10">
    <location>
        <begin position="832"/>
        <end position="945"/>
    </location>
</feature>
<dbReference type="InterPro" id="IPR001563">
    <property type="entry name" value="Peptidase_S10"/>
</dbReference>
<keyword evidence="7" id="KW-0378">Hydrolase</keyword>
<dbReference type="GO" id="GO:0016020">
    <property type="term" value="C:membrane"/>
    <property type="evidence" value="ECO:0007669"/>
    <property type="project" value="TreeGrafter"/>
</dbReference>
<evidence type="ECO:0000256" key="4">
    <source>
        <dbReference type="ARBA" id="ARBA00022490"/>
    </source>
</evidence>
<feature type="compositionally biased region" description="Basic and acidic residues" evidence="10">
    <location>
        <begin position="892"/>
        <end position="906"/>
    </location>
</feature>
<dbReference type="GO" id="GO:0034058">
    <property type="term" value="P:endosomal vesicle fusion"/>
    <property type="evidence" value="ECO:0007669"/>
    <property type="project" value="TreeGrafter"/>
</dbReference>
<dbReference type="Proteomes" id="UP000469558">
    <property type="component" value="Unassembled WGS sequence"/>
</dbReference>
<dbReference type="GO" id="GO:0015031">
    <property type="term" value="P:protein transport"/>
    <property type="evidence" value="ECO:0007669"/>
    <property type="project" value="UniProtKB-KW"/>
</dbReference>
<feature type="chain" id="PRO_5035715432" evidence="11">
    <location>
        <begin position="20"/>
        <end position="1778"/>
    </location>
</feature>
<sequence>MHSTLSLSLGLTFVSRALAQFVPAPTDLINATGYAGIPVRYKEVPTGICELDPSVKSYSGYADIEENEHVFFWFFEARGQDPSTAPLTVWINGGPGSSSMIGLFQENGPCGVDIDGNVYSNPYSWSNASNMLYIDHPTQVGFSYSIPVNGYVDSGTGDIITLPGDECPDYAGDSCGTYSYGNYSLTANSTADAAPSFWKTLQGFMGAFPQYSRHGFHFSSESYGGHYGPIFNEYIEEQNKKNISGAHHIYLESVLIGNGWYDPLIQYQAYYNFTVFPGNTYDYSPYNESVQAQLYNNLYGKGNCVDQVKDCAARGIDEICESADNFCAYLVESILDNDPDRDEYDIRELQPDPFPYAFYVDYLNTPEVQTAIGAYQNFSESNNAVYGAFTATGDDDREDGTIAALKKLLDQGIYVVLYAGDADYNCNWLGGEVVSHEVGAYGFESAGYTNITTSDSIVHGQVKQAGNFSFLRIYYSGHEVPFYQPLAALEFFERTINGLDIATGTVKPGKNYTTVGTAKSEFREGNSTVQFEVLPTNATYNTGTGAPDSVSFSGVKLAMFKLRASIQPRGAGTLQADDYLYTRAPTPAGKMETESGGEPEGSEQSASTTPRGPRPETGPFILRSLLEDLPLSADGDRDDIEIRCVEFLEQNLYVGTSASELLHFVQIPPDPQDASGKSSYILASRLLPAYQESSNAAMPGVQQILLLPTVNKACILCNWTVTFYSLPELSPIFGTTQIQKCNWIGGIDLNTDLAGRGQDQGGPATVLVSLGKKMRVITIGEGARPLRVIDFAGSTISVRRESFACVANSRSYALLDVDRLLKIPLFPISSLDDSQSSSIGGQVEDISGGASGGVSRSSSHATRGSVDERGHGRNTSLGAFMSGTSRRLSQHAAERSGRETPERLFRESSPAPAVSPMRQPARDASPSANKPLPPPPTEPSPAPPPVYLKPLIASPTPQEFLLVTGTGPHDSGVGMFVNLEGDITRPTIEFDTYPEEIVVDGRGVGVDPTPTTMEDEEDGFVIASMARHMQDEIRHGLEIQRWDVNPGEGGTEKFWLEPPNEMKNMRIGLRSMVDVGDVYFDEVVEKLRLKRFQPFSMKRTETSTLSVQGLDSRTATSLERVSGERELFESGDTPPKEWEARRNAEEQQFAERLGHTRTRLVAWSGKDIWWTVRNPLALRLDATLSLLTNEESQDEPLYRSLDRRKAVTLINSLRGREAKTETEFLSLGYVRQRVGLLIFMSILGGFDQVNLDIGHQVSEEALLEGGLDPRVIMSIIPYLRNEIIEGPTGIWIHGGVKEIADNFVAHLLGDESDSTEAGALSDHVLQYLRRLLIAWRKKKGFGSIANETEVFKSVDAALLVVLLQLDKDSHKGPVKGKPIRVDLYELVDNGVDCFERAISLLETHRRLYVLSRLYQSRKMAGDVLGTWRRIVEGDVDEGGEFRDGEQEVRKYLTKIRNAALVQEYGVWLAGRNPKLGVQVFAEDRGFVKFEPTQVVEILREGAPGAVKDYLEYLVFTKNHAEYINELIAYYLDIVTSKLEESKEARATLIGTYESYRALRPPNPTYRQFITDNTIDEEWWHSRLRLLQLLGGSQGSASNYDVAAILQRIAPYTQELVPEIIILDGRQSHHEEALKLLTHGLGDYDTAISYCLLGGSSIYHPVSGTVARESLPTREQQAKLFGFLLSEFLRIEDISNRVEQTSSLLERFGGWLDVGYVLSLIPDTWSVELVSGFLVGALRRIVRERSETMVTKALSGAENLKVTAALIGEVDKAGPSIEA</sequence>
<proteinExistence type="inferred from homology"/>
<evidence type="ECO:0000313" key="14">
    <source>
        <dbReference type="Proteomes" id="UP000469558"/>
    </source>
</evidence>
<comment type="similarity">
    <text evidence="2">Belongs to the peptidase S10 family.</text>
</comment>
<feature type="signal peptide" evidence="11">
    <location>
        <begin position="1"/>
        <end position="19"/>
    </location>
</feature>
<dbReference type="PROSITE" id="PS50219">
    <property type="entry name" value="CNH"/>
    <property type="match status" value="1"/>
</dbReference>
<comment type="caution">
    <text evidence="13">The sequence shown here is derived from an EMBL/GenBank/DDBJ whole genome shotgun (WGS) entry which is preliminary data.</text>
</comment>
<feature type="compositionally biased region" description="Polar residues" evidence="10">
    <location>
        <begin position="873"/>
        <end position="887"/>
    </location>
</feature>
<keyword evidence="6" id="KW-0645">Protease</keyword>
<dbReference type="EMBL" id="QGMK01000943">
    <property type="protein sequence ID" value="TVY75816.1"/>
    <property type="molecule type" value="Genomic_DNA"/>
</dbReference>
<dbReference type="InterPro" id="IPR032914">
    <property type="entry name" value="Vam6/VPS39/TRAP1"/>
</dbReference>
<dbReference type="PANTHER" id="PTHR12894">
    <property type="entry name" value="CNH DOMAIN CONTAINING"/>
    <property type="match status" value="1"/>
</dbReference>
<dbReference type="InterPro" id="IPR001180">
    <property type="entry name" value="CNH_dom"/>
</dbReference>
<dbReference type="OrthoDB" id="5325112at2759"/>
<dbReference type="Pfam" id="PF00450">
    <property type="entry name" value="Peptidase_S10"/>
    <property type="match status" value="1"/>
</dbReference>
<keyword evidence="5 13" id="KW-0121">Carboxypeptidase</keyword>
<dbReference type="PRINTS" id="PR00724">
    <property type="entry name" value="CRBOXYPTASEC"/>
</dbReference>
<comment type="subcellular location">
    <subcellularLocation>
        <location evidence="1">Cytoplasm</location>
    </subcellularLocation>
</comment>
<evidence type="ECO:0000256" key="5">
    <source>
        <dbReference type="ARBA" id="ARBA00022645"/>
    </source>
</evidence>
<feature type="domain" description="CNH" evidence="12">
    <location>
        <begin position="639"/>
        <end position="1049"/>
    </location>
</feature>
<reference evidence="13 14" key="1">
    <citation type="submission" date="2018-05" db="EMBL/GenBank/DDBJ databases">
        <title>Genome sequencing and assembly of the regulated plant pathogen Lachnellula willkommii and related sister species for the development of diagnostic species identification markers.</title>
        <authorList>
            <person name="Giroux E."/>
            <person name="Bilodeau G."/>
        </authorList>
    </citation>
    <scope>NUCLEOTIDE SEQUENCE [LARGE SCALE GENOMIC DNA]</scope>
    <source>
        <strain evidence="13 14">CBS 268.59</strain>
    </source>
</reference>